<protein>
    <submittedName>
        <fullName evidence="10">Acyl-ACP thioesterase</fullName>
    </submittedName>
</protein>
<keyword evidence="5" id="KW-0809">Transit peptide</keyword>
<evidence type="ECO:0000313" key="11">
    <source>
        <dbReference type="Proteomes" id="UP000001029"/>
    </source>
</evidence>
<dbReference type="Proteomes" id="UP000001029">
    <property type="component" value="Chromosome"/>
</dbReference>
<dbReference type="EMBL" id="CP001055">
    <property type="protein sequence ID" value="ACC98705.1"/>
    <property type="molecule type" value="Genomic_DNA"/>
</dbReference>
<evidence type="ECO:0000256" key="4">
    <source>
        <dbReference type="ARBA" id="ARBA00022832"/>
    </source>
</evidence>
<dbReference type="HOGENOM" id="CLU_045466_2_0_0"/>
<evidence type="ECO:0000259" key="8">
    <source>
        <dbReference type="Pfam" id="PF01643"/>
    </source>
</evidence>
<evidence type="ECO:0000313" key="10">
    <source>
        <dbReference type="EMBL" id="ACC98705.1"/>
    </source>
</evidence>
<dbReference type="InterPro" id="IPR029069">
    <property type="entry name" value="HotDog_dom_sf"/>
</dbReference>
<feature type="domain" description="Acyl-ACP thioesterase-like C-terminal" evidence="9">
    <location>
        <begin position="153"/>
        <end position="243"/>
    </location>
</feature>
<keyword evidence="7" id="KW-0275">Fatty acid biosynthesis</keyword>
<dbReference type="GO" id="GO:0000036">
    <property type="term" value="F:acyl carrier activity"/>
    <property type="evidence" value="ECO:0007669"/>
    <property type="project" value="TreeGrafter"/>
</dbReference>
<feature type="domain" description="Acyl-ACP thioesterase N-terminal hotdog" evidence="8">
    <location>
        <begin position="5"/>
        <end position="125"/>
    </location>
</feature>
<keyword evidence="4" id="KW-0276">Fatty acid metabolism</keyword>
<evidence type="ECO:0000259" key="9">
    <source>
        <dbReference type="Pfam" id="PF20791"/>
    </source>
</evidence>
<dbReference type="AlphaFoldDB" id="B2KDV9"/>
<evidence type="ECO:0000256" key="7">
    <source>
        <dbReference type="ARBA" id="ARBA00023160"/>
    </source>
</evidence>
<dbReference type="InterPro" id="IPR002864">
    <property type="entry name" value="Acyl-ACP_thioesterase_NHD"/>
</dbReference>
<evidence type="ECO:0000256" key="6">
    <source>
        <dbReference type="ARBA" id="ARBA00023098"/>
    </source>
</evidence>
<dbReference type="RefSeq" id="WP_012415320.1">
    <property type="nucleotide sequence ID" value="NC_010644.1"/>
</dbReference>
<name>B2KDV9_ELUMP</name>
<dbReference type="GO" id="GO:0016297">
    <property type="term" value="F:fatty acyl-[ACP] hydrolase activity"/>
    <property type="evidence" value="ECO:0007669"/>
    <property type="project" value="InterPro"/>
</dbReference>
<dbReference type="Pfam" id="PF20791">
    <property type="entry name" value="Acyl-ACP_TE_C"/>
    <property type="match status" value="1"/>
</dbReference>
<keyword evidence="3" id="KW-0378">Hydrolase</keyword>
<accession>B2KDV9</accession>
<organism evidence="10 11">
    <name type="scientific">Elusimicrobium minutum (strain Pei191)</name>
    <dbReference type="NCBI Taxonomy" id="445932"/>
    <lineage>
        <taxon>Bacteria</taxon>
        <taxon>Pseudomonadati</taxon>
        <taxon>Elusimicrobiota</taxon>
        <taxon>Elusimicrobia</taxon>
        <taxon>Elusimicrobiales</taxon>
        <taxon>Elusimicrobiaceae</taxon>
        <taxon>Elusimicrobium</taxon>
    </lineage>
</organism>
<dbReference type="OrthoDB" id="9801517at2"/>
<dbReference type="KEGG" id="emi:Emin_1153"/>
<dbReference type="Pfam" id="PF01643">
    <property type="entry name" value="Acyl-ACP_TE"/>
    <property type="match status" value="1"/>
</dbReference>
<reference evidence="10 11" key="1">
    <citation type="journal article" date="2009" name="Appl. Environ. Microbiol.">
        <title>Genomic analysis of 'Elusimicrobium minutum,' the first cultivated representative of the phylum 'Elusimicrobia' (formerly termite group 1).</title>
        <authorList>
            <person name="Herlemann D.P.R."/>
            <person name="Geissinger O."/>
            <person name="Ikeda-Ohtsubo W."/>
            <person name="Kunin V."/>
            <person name="Sun H."/>
            <person name="Lapidus A."/>
            <person name="Hugenholtz P."/>
            <person name="Brune A."/>
        </authorList>
    </citation>
    <scope>NUCLEOTIDE SEQUENCE [LARGE SCALE GENOMIC DNA]</scope>
    <source>
        <strain evidence="10 11">Pei191</strain>
    </source>
</reference>
<dbReference type="InterPro" id="IPR049427">
    <property type="entry name" value="Acyl-ACP_TE_C"/>
</dbReference>
<dbReference type="PANTHER" id="PTHR31727:SF6">
    <property type="entry name" value="OLEOYL-ACYL CARRIER PROTEIN THIOESTERASE 1, CHLOROPLASTIC"/>
    <property type="match status" value="1"/>
</dbReference>
<evidence type="ECO:0000256" key="2">
    <source>
        <dbReference type="ARBA" id="ARBA00022516"/>
    </source>
</evidence>
<sequence length="243" mass="28208">MTELEFKPRYYEAALDDSIPVHMLCNYLQEGAGQDANNLSFGREQIGEHGVAWVLSRMQIELINKAVLGKKLKVKTWPSFSEKIISRREYIITDEDGKIILKCSSWWLILNLNTRKITRIPQHMLDLNTEKPDFMVEEGNFKLKTPQDAKPVFSKDFLVRLEDIDCNGHVNNTHYIAWAIETLPAEVVKNKTIKSLRINFKSECIDGNKIKSFVYDNGNSEYIHELVREDDGKEVFRLVSNWQ</sequence>
<evidence type="ECO:0000256" key="5">
    <source>
        <dbReference type="ARBA" id="ARBA00022946"/>
    </source>
</evidence>
<keyword evidence="11" id="KW-1185">Reference proteome</keyword>
<proteinExistence type="inferred from homology"/>
<dbReference type="Gene3D" id="3.10.129.10">
    <property type="entry name" value="Hotdog Thioesterase"/>
    <property type="match status" value="1"/>
</dbReference>
<dbReference type="STRING" id="445932.Emin_1153"/>
<keyword evidence="2" id="KW-0444">Lipid biosynthesis</keyword>
<keyword evidence="6" id="KW-0443">Lipid metabolism</keyword>
<evidence type="ECO:0000256" key="3">
    <source>
        <dbReference type="ARBA" id="ARBA00022801"/>
    </source>
</evidence>
<gene>
    <name evidence="10" type="ordered locus">Emin_1153</name>
</gene>
<comment type="similarity">
    <text evidence="1">Belongs to the acyl-ACP thioesterase family.</text>
</comment>
<dbReference type="InterPro" id="IPR045023">
    <property type="entry name" value="FATA/B"/>
</dbReference>
<evidence type="ECO:0000256" key="1">
    <source>
        <dbReference type="ARBA" id="ARBA00006500"/>
    </source>
</evidence>
<dbReference type="SUPFAM" id="SSF54637">
    <property type="entry name" value="Thioesterase/thiol ester dehydrase-isomerase"/>
    <property type="match status" value="2"/>
</dbReference>
<dbReference type="PANTHER" id="PTHR31727">
    <property type="entry name" value="OLEOYL-ACYL CARRIER PROTEIN THIOESTERASE 1, CHLOROPLASTIC"/>
    <property type="match status" value="1"/>
</dbReference>